<keyword evidence="1" id="KW-0472">Membrane</keyword>
<protein>
    <submittedName>
        <fullName evidence="2">Uncharacterized protein</fullName>
    </submittedName>
</protein>
<evidence type="ECO:0000313" key="2">
    <source>
        <dbReference type="EMBL" id="QHS99071.1"/>
    </source>
</evidence>
<feature type="transmembrane region" description="Helical" evidence="1">
    <location>
        <begin position="6"/>
        <end position="21"/>
    </location>
</feature>
<keyword evidence="1" id="KW-0812">Transmembrane</keyword>
<proteinExistence type="predicted"/>
<accession>A0A6C0C4P8</accession>
<keyword evidence="1" id="KW-1133">Transmembrane helix</keyword>
<organism evidence="2">
    <name type="scientific">viral metagenome</name>
    <dbReference type="NCBI Taxonomy" id="1070528"/>
    <lineage>
        <taxon>unclassified sequences</taxon>
        <taxon>metagenomes</taxon>
        <taxon>organismal metagenomes</taxon>
    </lineage>
</organism>
<sequence>MEKISIFFITIVLGIIFSYSFQNKESFLSKKCNTLLCQKKKYSVTSIKNAVSNKFTTVTSGHIDNLKKHLSKFKERWL</sequence>
<dbReference type="EMBL" id="MN739334">
    <property type="protein sequence ID" value="QHS99071.1"/>
    <property type="molecule type" value="Genomic_DNA"/>
</dbReference>
<name>A0A6C0C4P8_9ZZZZ</name>
<evidence type="ECO:0000256" key="1">
    <source>
        <dbReference type="SAM" id="Phobius"/>
    </source>
</evidence>
<reference evidence="2" key="1">
    <citation type="journal article" date="2020" name="Nature">
        <title>Giant virus diversity and host interactions through global metagenomics.</title>
        <authorList>
            <person name="Schulz F."/>
            <person name="Roux S."/>
            <person name="Paez-Espino D."/>
            <person name="Jungbluth S."/>
            <person name="Walsh D.A."/>
            <person name="Denef V.J."/>
            <person name="McMahon K.D."/>
            <person name="Konstantinidis K.T."/>
            <person name="Eloe-Fadrosh E.A."/>
            <person name="Kyrpides N.C."/>
            <person name="Woyke T."/>
        </authorList>
    </citation>
    <scope>NUCLEOTIDE SEQUENCE</scope>
    <source>
        <strain evidence="2">GVMAG-M-3300020185-33</strain>
    </source>
</reference>
<dbReference type="AlphaFoldDB" id="A0A6C0C4P8"/>